<dbReference type="GO" id="GO:0016020">
    <property type="term" value="C:membrane"/>
    <property type="evidence" value="ECO:0007669"/>
    <property type="project" value="UniProtKB-SubCell"/>
</dbReference>
<comment type="pathway">
    <text evidence="3">One-carbon metabolism; methylamine degradation.</text>
</comment>
<dbReference type="RefSeq" id="WP_260974688.1">
    <property type="nucleotide sequence ID" value="NZ_JAOANI010000005.1"/>
</dbReference>
<feature type="domain" description="Methylamine utilisation protein MauE" evidence="9">
    <location>
        <begin position="9"/>
        <end position="133"/>
    </location>
</feature>
<accession>A0A9X2WC62</accession>
<evidence type="ECO:0000256" key="3">
    <source>
        <dbReference type="ARBA" id="ARBA00004856"/>
    </source>
</evidence>
<evidence type="ECO:0000256" key="7">
    <source>
        <dbReference type="ARBA" id="ARBA00023136"/>
    </source>
</evidence>
<proteinExistence type="predicted"/>
<evidence type="ECO:0000256" key="1">
    <source>
        <dbReference type="ARBA" id="ARBA00003475"/>
    </source>
</evidence>
<reference evidence="10" key="1">
    <citation type="journal article" date="2022" name="Front. Microbiol.">
        <title>Genome-based taxonomic rearrangement of Oceanobacter-related bacteria including the description of Thalassolituus hydrocarbonoclasticus sp. nov. and Thalassolituus pacificus sp. nov. and emended description of the genus Thalassolituus.</title>
        <authorList>
            <person name="Dong C."/>
            <person name="Wei L."/>
            <person name="Wang J."/>
            <person name="Lai Q."/>
            <person name="Huang Z."/>
            <person name="Shao Z."/>
        </authorList>
    </citation>
    <scope>NUCLEOTIDE SEQUENCE</scope>
    <source>
        <strain evidence="10">59MF3M-4</strain>
    </source>
</reference>
<comment type="caution">
    <text evidence="10">The sequence shown here is derived from an EMBL/GenBank/DDBJ whole genome shotgun (WGS) entry which is preliminary data.</text>
</comment>
<evidence type="ECO:0000313" key="11">
    <source>
        <dbReference type="Proteomes" id="UP001147830"/>
    </source>
</evidence>
<evidence type="ECO:0000256" key="4">
    <source>
        <dbReference type="ARBA" id="ARBA00019078"/>
    </source>
</evidence>
<evidence type="ECO:0000256" key="5">
    <source>
        <dbReference type="ARBA" id="ARBA00022692"/>
    </source>
</evidence>
<dbReference type="AlphaFoldDB" id="A0A9X2WC62"/>
<organism evidence="10 11">
    <name type="scientific">Thalassolituus pacificus</name>
    <dbReference type="NCBI Taxonomy" id="2975440"/>
    <lineage>
        <taxon>Bacteria</taxon>
        <taxon>Pseudomonadati</taxon>
        <taxon>Pseudomonadota</taxon>
        <taxon>Gammaproteobacteria</taxon>
        <taxon>Oceanospirillales</taxon>
        <taxon>Oceanospirillaceae</taxon>
        <taxon>Thalassolituus</taxon>
    </lineage>
</organism>
<dbReference type="Proteomes" id="UP001147830">
    <property type="component" value="Unassembled WGS sequence"/>
</dbReference>
<gene>
    <name evidence="10" type="ORF">NYR02_01815</name>
</gene>
<keyword evidence="5 8" id="KW-0812">Transmembrane</keyword>
<evidence type="ECO:0000256" key="2">
    <source>
        <dbReference type="ARBA" id="ARBA00004141"/>
    </source>
</evidence>
<dbReference type="Pfam" id="PF07291">
    <property type="entry name" value="MauE"/>
    <property type="match status" value="1"/>
</dbReference>
<sequence>MTELLPLASLTLLVFTLLVFLRAALHKALDFLEFQGFVADYELLPEALVKPAAAALLALEGALVLMLLFSASRAAGLVLAALLLGGYAIAMGINIRRGHTRIECGCGGTPQLLSKTLLLRNALLMVFALLPLLGLPEALQSAEIVVAIAAAVFMWLAFLLFEQVNANLLAIREMANSLKRI</sequence>
<keyword evidence="6 8" id="KW-1133">Transmembrane helix</keyword>
<name>A0A9X2WC62_9GAMM</name>
<evidence type="ECO:0000313" key="10">
    <source>
        <dbReference type="EMBL" id="MCT7357757.1"/>
    </source>
</evidence>
<keyword evidence="7 8" id="KW-0472">Membrane</keyword>
<dbReference type="GO" id="GO:0030416">
    <property type="term" value="P:methylamine metabolic process"/>
    <property type="evidence" value="ECO:0007669"/>
    <property type="project" value="InterPro"/>
</dbReference>
<dbReference type="EMBL" id="JAOANI010000005">
    <property type="protein sequence ID" value="MCT7357757.1"/>
    <property type="molecule type" value="Genomic_DNA"/>
</dbReference>
<evidence type="ECO:0000259" key="9">
    <source>
        <dbReference type="Pfam" id="PF07291"/>
    </source>
</evidence>
<feature type="transmembrane region" description="Helical" evidence="8">
    <location>
        <begin position="142"/>
        <end position="161"/>
    </location>
</feature>
<comment type="subcellular location">
    <subcellularLocation>
        <location evidence="2">Membrane</location>
        <topology evidence="2">Multi-pass membrane protein</topology>
    </subcellularLocation>
</comment>
<feature type="transmembrane region" description="Helical" evidence="8">
    <location>
        <begin position="117"/>
        <end position="135"/>
    </location>
</feature>
<protein>
    <recommendedName>
        <fullName evidence="4">Methylamine utilization protein MauE</fullName>
    </recommendedName>
</protein>
<dbReference type="InterPro" id="IPR009908">
    <property type="entry name" value="Methylamine_util_MauE"/>
</dbReference>
<feature type="transmembrane region" description="Helical" evidence="8">
    <location>
        <begin position="47"/>
        <end position="69"/>
    </location>
</feature>
<evidence type="ECO:0000256" key="6">
    <source>
        <dbReference type="ARBA" id="ARBA00022989"/>
    </source>
</evidence>
<evidence type="ECO:0000256" key="8">
    <source>
        <dbReference type="SAM" id="Phobius"/>
    </source>
</evidence>
<keyword evidence="11" id="KW-1185">Reference proteome</keyword>
<comment type="function">
    <text evidence="1">May be specifically involved in the processing, transport, and/or maturation of the MADH beta-subunit.</text>
</comment>
<feature type="transmembrane region" description="Helical" evidence="8">
    <location>
        <begin position="76"/>
        <end position="95"/>
    </location>
</feature>
<reference evidence="10" key="2">
    <citation type="submission" date="2022-08" db="EMBL/GenBank/DDBJ databases">
        <authorList>
            <person name="Dong C."/>
        </authorList>
    </citation>
    <scope>NUCLEOTIDE SEQUENCE</scope>
    <source>
        <strain evidence="10">59MF3M-4</strain>
    </source>
</reference>